<protein>
    <submittedName>
        <fullName evidence="1">Uncharacterized protein</fullName>
    </submittedName>
</protein>
<name>A0A0C3A9A8_9AGAM</name>
<gene>
    <name evidence="1" type="ORF">SCLCIDRAFT_871844</name>
</gene>
<dbReference type="AlphaFoldDB" id="A0A0C3A9A8"/>
<dbReference type="HOGENOM" id="CLU_3015536_0_0_1"/>
<organism evidence="1 2">
    <name type="scientific">Scleroderma citrinum Foug A</name>
    <dbReference type="NCBI Taxonomy" id="1036808"/>
    <lineage>
        <taxon>Eukaryota</taxon>
        <taxon>Fungi</taxon>
        <taxon>Dikarya</taxon>
        <taxon>Basidiomycota</taxon>
        <taxon>Agaricomycotina</taxon>
        <taxon>Agaricomycetes</taxon>
        <taxon>Agaricomycetidae</taxon>
        <taxon>Boletales</taxon>
        <taxon>Sclerodermatineae</taxon>
        <taxon>Sclerodermataceae</taxon>
        <taxon>Scleroderma</taxon>
    </lineage>
</organism>
<evidence type="ECO:0000313" key="2">
    <source>
        <dbReference type="Proteomes" id="UP000053989"/>
    </source>
</evidence>
<dbReference type="Proteomes" id="UP000053989">
    <property type="component" value="Unassembled WGS sequence"/>
</dbReference>
<evidence type="ECO:0000313" key="1">
    <source>
        <dbReference type="EMBL" id="KIM61467.1"/>
    </source>
</evidence>
<accession>A0A0C3A9A8</accession>
<proteinExistence type="predicted"/>
<dbReference type="EMBL" id="KN822051">
    <property type="protein sequence ID" value="KIM61467.1"/>
    <property type="molecule type" value="Genomic_DNA"/>
</dbReference>
<sequence length="56" mass="6536">MFTLLSNSVFRFETMKVMNTTARVQKKGLQYFYTDARPLIYKGCCTLREMGSSNRT</sequence>
<reference evidence="2" key="2">
    <citation type="submission" date="2015-01" db="EMBL/GenBank/DDBJ databases">
        <title>Evolutionary Origins and Diversification of the Mycorrhizal Mutualists.</title>
        <authorList>
            <consortium name="DOE Joint Genome Institute"/>
            <consortium name="Mycorrhizal Genomics Consortium"/>
            <person name="Kohler A."/>
            <person name="Kuo A."/>
            <person name="Nagy L.G."/>
            <person name="Floudas D."/>
            <person name="Copeland A."/>
            <person name="Barry K.W."/>
            <person name="Cichocki N."/>
            <person name="Veneault-Fourrey C."/>
            <person name="LaButti K."/>
            <person name="Lindquist E.A."/>
            <person name="Lipzen A."/>
            <person name="Lundell T."/>
            <person name="Morin E."/>
            <person name="Murat C."/>
            <person name="Riley R."/>
            <person name="Ohm R."/>
            <person name="Sun H."/>
            <person name="Tunlid A."/>
            <person name="Henrissat B."/>
            <person name="Grigoriev I.V."/>
            <person name="Hibbett D.S."/>
            <person name="Martin F."/>
        </authorList>
    </citation>
    <scope>NUCLEOTIDE SEQUENCE [LARGE SCALE GENOMIC DNA]</scope>
    <source>
        <strain evidence="2">Foug A</strain>
    </source>
</reference>
<dbReference type="InParanoid" id="A0A0C3A9A8"/>
<keyword evidence="2" id="KW-1185">Reference proteome</keyword>
<reference evidence="1 2" key="1">
    <citation type="submission" date="2014-04" db="EMBL/GenBank/DDBJ databases">
        <authorList>
            <consortium name="DOE Joint Genome Institute"/>
            <person name="Kuo A."/>
            <person name="Kohler A."/>
            <person name="Nagy L.G."/>
            <person name="Floudas D."/>
            <person name="Copeland A."/>
            <person name="Barry K.W."/>
            <person name="Cichocki N."/>
            <person name="Veneault-Fourrey C."/>
            <person name="LaButti K."/>
            <person name="Lindquist E.A."/>
            <person name="Lipzen A."/>
            <person name="Lundell T."/>
            <person name="Morin E."/>
            <person name="Murat C."/>
            <person name="Sun H."/>
            <person name="Tunlid A."/>
            <person name="Henrissat B."/>
            <person name="Grigoriev I.V."/>
            <person name="Hibbett D.S."/>
            <person name="Martin F."/>
            <person name="Nordberg H.P."/>
            <person name="Cantor M.N."/>
            <person name="Hua S.X."/>
        </authorList>
    </citation>
    <scope>NUCLEOTIDE SEQUENCE [LARGE SCALE GENOMIC DNA]</scope>
    <source>
        <strain evidence="1 2">Foug A</strain>
    </source>
</reference>